<keyword evidence="6" id="KW-0276">Fatty acid metabolism</keyword>
<evidence type="ECO:0000256" key="4">
    <source>
        <dbReference type="ARBA" id="ARBA00022516"/>
    </source>
</evidence>
<reference evidence="14" key="2">
    <citation type="journal article" date="2015" name="Genome Announc.">
        <title>Draft Genome Sequence of Filamentous Marine Cyanobacterium Lyngbya confervoides Strain BDU141951.</title>
        <authorList>
            <person name="Chandrababunaidu M.M."/>
            <person name="Sen D."/>
            <person name="Tripathy S."/>
        </authorList>
    </citation>
    <scope>NUCLEOTIDE SEQUENCE</scope>
    <source>
        <strain evidence="14">BDU141951</strain>
    </source>
</reference>
<evidence type="ECO:0000256" key="5">
    <source>
        <dbReference type="ARBA" id="ARBA00022692"/>
    </source>
</evidence>
<evidence type="ECO:0000256" key="6">
    <source>
        <dbReference type="ARBA" id="ARBA00022832"/>
    </source>
</evidence>
<comment type="caution">
    <text evidence="14">The sequence shown here is derived from an EMBL/GenBank/DDBJ whole genome shotgun (WGS) entry which is preliminary data.</text>
</comment>
<accession>A0A0C1Y778</accession>
<feature type="domain" description="Fatty acid desaturase" evidence="13">
    <location>
        <begin position="41"/>
        <end position="259"/>
    </location>
</feature>
<comment type="subcellular location">
    <subcellularLocation>
        <location evidence="2">Membrane</location>
        <topology evidence="2">Multi-pass membrane protein</topology>
    </subcellularLocation>
</comment>
<reference evidence="14" key="3">
    <citation type="submission" date="2020-02" db="EMBL/GenBank/DDBJ databases">
        <authorList>
            <person name="Sarangi A.N."/>
            <person name="Ghosh S."/>
            <person name="Mukherjee M."/>
            <person name="Tripathy S."/>
        </authorList>
    </citation>
    <scope>NUCLEOTIDE SEQUENCE</scope>
    <source>
        <strain evidence="14">BDU141951</strain>
    </source>
</reference>
<dbReference type="PANTHER" id="PTHR11351">
    <property type="entry name" value="ACYL-COA DESATURASE"/>
    <property type="match status" value="1"/>
</dbReference>
<dbReference type="CDD" id="cd03505">
    <property type="entry name" value="Delta9-FADS-like"/>
    <property type="match status" value="1"/>
</dbReference>
<evidence type="ECO:0000256" key="10">
    <source>
        <dbReference type="ARBA" id="ARBA00023098"/>
    </source>
</evidence>
<dbReference type="PANTHER" id="PTHR11351:SF31">
    <property type="entry name" value="DESATURASE 1, ISOFORM A-RELATED"/>
    <property type="match status" value="1"/>
</dbReference>
<proteinExistence type="inferred from homology"/>
<reference evidence="14" key="1">
    <citation type="submission" date="2014-11" db="EMBL/GenBank/DDBJ databases">
        <authorList>
            <person name="Malar M.C."/>
            <person name="Sen D."/>
            <person name="Tripathy S."/>
        </authorList>
    </citation>
    <scope>NUCLEOTIDE SEQUENCE</scope>
    <source>
        <strain evidence="14">BDU141951</strain>
    </source>
</reference>
<keyword evidence="10" id="KW-0443">Lipid metabolism</keyword>
<keyword evidence="11" id="KW-0472">Membrane</keyword>
<keyword evidence="12" id="KW-0275">Fatty acid biosynthesis</keyword>
<keyword evidence="5" id="KW-0812">Transmembrane</keyword>
<dbReference type="Pfam" id="PF00487">
    <property type="entry name" value="FA_desaturase"/>
    <property type="match status" value="1"/>
</dbReference>
<dbReference type="EMBL" id="JTHE02000003">
    <property type="protein sequence ID" value="NEV68142.1"/>
    <property type="molecule type" value="Genomic_DNA"/>
</dbReference>
<evidence type="ECO:0000256" key="3">
    <source>
        <dbReference type="ARBA" id="ARBA00008749"/>
    </source>
</evidence>
<dbReference type="GO" id="GO:0016717">
    <property type="term" value="F:oxidoreductase activity, acting on paired donors, with oxidation of a pair of donors resulting in the reduction of molecular oxygen to two molecules of water"/>
    <property type="evidence" value="ECO:0007669"/>
    <property type="project" value="InterPro"/>
</dbReference>
<evidence type="ECO:0000256" key="12">
    <source>
        <dbReference type="ARBA" id="ARBA00023160"/>
    </source>
</evidence>
<dbReference type="AlphaFoldDB" id="A0A0C1Y778"/>
<dbReference type="GO" id="GO:0016020">
    <property type="term" value="C:membrane"/>
    <property type="evidence" value="ECO:0007669"/>
    <property type="project" value="UniProtKB-SubCell"/>
</dbReference>
<keyword evidence="8" id="KW-0560">Oxidoreductase</keyword>
<dbReference type="InterPro" id="IPR015876">
    <property type="entry name" value="Acyl-CoA_DS"/>
</dbReference>
<evidence type="ECO:0000256" key="9">
    <source>
        <dbReference type="ARBA" id="ARBA00023004"/>
    </source>
</evidence>
<evidence type="ECO:0000256" key="7">
    <source>
        <dbReference type="ARBA" id="ARBA00022989"/>
    </source>
</evidence>
<organism evidence="14">
    <name type="scientific">Lyngbya confervoides BDU141951</name>
    <dbReference type="NCBI Taxonomy" id="1574623"/>
    <lineage>
        <taxon>Bacteria</taxon>
        <taxon>Bacillati</taxon>
        <taxon>Cyanobacteriota</taxon>
        <taxon>Cyanophyceae</taxon>
        <taxon>Oscillatoriophycideae</taxon>
        <taxon>Oscillatoriales</taxon>
        <taxon>Microcoleaceae</taxon>
        <taxon>Lyngbya</taxon>
    </lineage>
</organism>
<evidence type="ECO:0000313" key="14">
    <source>
        <dbReference type="EMBL" id="NEV68142.1"/>
    </source>
</evidence>
<evidence type="ECO:0000256" key="2">
    <source>
        <dbReference type="ARBA" id="ARBA00004141"/>
    </source>
</evidence>
<evidence type="ECO:0000259" key="13">
    <source>
        <dbReference type="Pfam" id="PF00487"/>
    </source>
</evidence>
<dbReference type="PRINTS" id="PR00075">
    <property type="entry name" value="FACDDSATRASE"/>
</dbReference>
<dbReference type="InterPro" id="IPR005804">
    <property type="entry name" value="FA_desaturase_dom"/>
</dbReference>
<evidence type="ECO:0000256" key="1">
    <source>
        <dbReference type="ARBA" id="ARBA00001954"/>
    </source>
</evidence>
<keyword evidence="9" id="KW-0408">Iron</keyword>
<sequence>MNSTRLSTPPRARNTLDWGVVFFFGVCHAIALILAPVYFSWSALGVMLLLHWLFGSIGICLGYHRLLSHRSFRVPRWLEYLFATVGALAAQGGPIFWVGGHRKHHAFTEDPEQDPYSAKRGFWWSHMLWILQPQPESFEFAQYSKFAPDLAKQSYYRWLDRYFLLLQVPLAIALYAFGGWSFVVYGIFVRSVLLWHSTWFVNSATHCWGYRNFDADDNARNLWWVSLVTYGEGWHNNHHTFPRSAQTGWHWWEIDVTWQTIRLLHRLGLATKVKMIPRVKS</sequence>
<evidence type="ECO:0000256" key="11">
    <source>
        <dbReference type="ARBA" id="ARBA00023136"/>
    </source>
</evidence>
<keyword evidence="7" id="KW-1133">Transmembrane helix</keyword>
<evidence type="ECO:0000256" key="8">
    <source>
        <dbReference type="ARBA" id="ARBA00023002"/>
    </source>
</evidence>
<name>A0A0C1Y778_9CYAN</name>
<keyword evidence="4" id="KW-0444">Lipid biosynthesis</keyword>
<dbReference type="GO" id="GO:0006633">
    <property type="term" value="P:fatty acid biosynthetic process"/>
    <property type="evidence" value="ECO:0007669"/>
    <property type="project" value="UniProtKB-KW"/>
</dbReference>
<comment type="cofactor">
    <cofactor evidence="1">
        <name>Fe(2+)</name>
        <dbReference type="ChEBI" id="CHEBI:29033"/>
    </cofactor>
</comment>
<gene>
    <name evidence="14" type="ORF">QQ91_013575</name>
</gene>
<comment type="similarity">
    <text evidence="3">Belongs to the fatty acid desaturase type 2 family.</text>
</comment>
<protein>
    <submittedName>
        <fullName evidence="14">Acyl-CoA desaturase</fullName>
    </submittedName>
</protein>